<sequence length="39" mass="3641">MIALSAIAMVGTAGILGTGTGTAAQEATPAAANHPFVGT</sequence>
<gene>
    <name evidence="1" type="ORF">AVDCRST_MAG59-2117</name>
</gene>
<reference evidence="1" key="1">
    <citation type="submission" date="2020-02" db="EMBL/GenBank/DDBJ databases">
        <authorList>
            <person name="Meier V. D."/>
        </authorList>
    </citation>
    <scope>NUCLEOTIDE SEQUENCE</scope>
    <source>
        <strain evidence="1">AVDCRST_MAG59</strain>
    </source>
</reference>
<dbReference type="AlphaFoldDB" id="A0A6J4USZ5"/>
<proteinExistence type="predicted"/>
<accession>A0A6J4USZ5</accession>
<protein>
    <submittedName>
        <fullName evidence="1">Uncharacterized protein</fullName>
    </submittedName>
</protein>
<name>A0A6J4USZ5_9BACT</name>
<organism evidence="1">
    <name type="scientific">uncultured Thermomicrobiales bacterium</name>
    <dbReference type="NCBI Taxonomy" id="1645740"/>
    <lineage>
        <taxon>Bacteria</taxon>
        <taxon>Pseudomonadati</taxon>
        <taxon>Thermomicrobiota</taxon>
        <taxon>Thermomicrobia</taxon>
        <taxon>Thermomicrobiales</taxon>
        <taxon>environmental samples</taxon>
    </lineage>
</organism>
<dbReference type="EMBL" id="CADCWF010000131">
    <property type="protein sequence ID" value="CAA9555401.1"/>
    <property type="molecule type" value="Genomic_DNA"/>
</dbReference>
<evidence type="ECO:0000313" key="1">
    <source>
        <dbReference type="EMBL" id="CAA9555401.1"/>
    </source>
</evidence>